<dbReference type="SUPFAM" id="SSF161098">
    <property type="entry name" value="MetI-like"/>
    <property type="match status" value="1"/>
</dbReference>
<keyword evidence="6 7" id="KW-0472">Membrane</keyword>
<evidence type="ECO:0000256" key="3">
    <source>
        <dbReference type="ARBA" id="ARBA00022475"/>
    </source>
</evidence>
<dbReference type="Pfam" id="PF00528">
    <property type="entry name" value="BPD_transp_1"/>
    <property type="match status" value="1"/>
</dbReference>
<dbReference type="GO" id="GO:0005886">
    <property type="term" value="C:plasma membrane"/>
    <property type="evidence" value="ECO:0007669"/>
    <property type="project" value="UniProtKB-SubCell"/>
</dbReference>
<evidence type="ECO:0000256" key="1">
    <source>
        <dbReference type="ARBA" id="ARBA00004651"/>
    </source>
</evidence>
<sequence>MAKTTKKKNKISVFDVVNLIAMILVGLIMLMPILNLAAKAFSSEGNVIAGKVLFWPLGLQTGTIKYVLTTPEFGTSFLVTVTVTITGTIGAMLLTVMAAYPLSKPHLIGRKFFLYIFVFIMLFSAGMVPNYILFRTLHLTNTIFALIFSGMFSSFNLFLIKNYFETLPEVIEEAARIDGASNMRIFFSVVLPMSTPVLATVTLYYAVAYWSNYFAGVMYITDANLKPLQQYMFDLVTQATSLQDSSGNFGDVNQAMNVSGENIRAATIVVSTIPILCVYPFLQKYFVKGITIGSVKG</sequence>
<evidence type="ECO:0000256" key="4">
    <source>
        <dbReference type="ARBA" id="ARBA00022692"/>
    </source>
</evidence>
<dbReference type="RefSeq" id="WP_308448413.1">
    <property type="nucleotide sequence ID" value="NZ_JAJEQC010000001.1"/>
</dbReference>
<dbReference type="EMBL" id="JAJEQC010000001">
    <property type="protein sequence ID" value="MCC2135802.1"/>
    <property type="molecule type" value="Genomic_DNA"/>
</dbReference>
<gene>
    <name evidence="9" type="ORF">LKD31_02060</name>
</gene>
<name>A0AAE3AGG4_9FIRM</name>
<keyword evidence="10" id="KW-1185">Reference proteome</keyword>
<keyword evidence="4 7" id="KW-0812">Transmembrane</keyword>
<organism evidence="9 10">
    <name type="scientific">Hominenteromicrobium mulieris</name>
    <dbReference type="NCBI Taxonomy" id="2885357"/>
    <lineage>
        <taxon>Bacteria</taxon>
        <taxon>Bacillati</taxon>
        <taxon>Bacillota</taxon>
        <taxon>Clostridia</taxon>
        <taxon>Eubacteriales</taxon>
        <taxon>Oscillospiraceae</taxon>
        <taxon>Hominenteromicrobium</taxon>
    </lineage>
</organism>
<feature type="domain" description="ABC transmembrane type-1" evidence="8">
    <location>
        <begin position="77"/>
        <end position="282"/>
    </location>
</feature>
<comment type="caution">
    <text evidence="9">The sequence shown here is derived from an EMBL/GenBank/DDBJ whole genome shotgun (WGS) entry which is preliminary data.</text>
</comment>
<feature type="transmembrane region" description="Helical" evidence="7">
    <location>
        <begin position="12"/>
        <end position="34"/>
    </location>
</feature>
<evidence type="ECO:0000256" key="2">
    <source>
        <dbReference type="ARBA" id="ARBA00022448"/>
    </source>
</evidence>
<evidence type="ECO:0000313" key="10">
    <source>
        <dbReference type="Proteomes" id="UP001199424"/>
    </source>
</evidence>
<accession>A0AAE3AGG4</accession>
<evidence type="ECO:0000256" key="5">
    <source>
        <dbReference type="ARBA" id="ARBA00022989"/>
    </source>
</evidence>
<dbReference type="InterPro" id="IPR000515">
    <property type="entry name" value="MetI-like"/>
</dbReference>
<dbReference type="Gene3D" id="1.10.3720.10">
    <property type="entry name" value="MetI-like"/>
    <property type="match status" value="1"/>
</dbReference>
<reference evidence="9" key="1">
    <citation type="submission" date="2021-10" db="EMBL/GenBank/DDBJ databases">
        <title>Anaerobic single-cell dispensing facilitates the cultivation of human gut bacteria.</title>
        <authorList>
            <person name="Afrizal A."/>
        </authorList>
    </citation>
    <scope>NUCLEOTIDE SEQUENCE</scope>
    <source>
        <strain evidence="9">CLA-AA-H250</strain>
    </source>
</reference>
<dbReference type="CDD" id="cd06261">
    <property type="entry name" value="TM_PBP2"/>
    <property type="match status" value="1"/>
</dbReference>
<evidence type="ECO:0000256" key="6">
    <source>
        <dbReference type="ARBA" id="ARBA00023136"/>
    </source>
</evidence>
<keyword evidence="5 7" id="KW-1133">Transmembrane helix</keyword>
<protein>
    <submittedName>
        <fullName evidence="9">Carbohydrate ABC transporter permease</fullName>
    </submittedName>
</protein>
<comment type="similarity">
    <text evidence="7">Belongs to the binding-protein-dependent transport system permease family.</text>
</comment>
<keyword evidence="3" id="KW-1003">Cell membrane</keyword>
<dbReference type="PANTHER" id="PTHR43744">
    <property type="entry name" value="ABC TRANSPORTER PERMEASE PROTEIN MG189-RELATED-RELATED"/>
    <property type="match status" value="1"/>
</dbReference>
<feature type="transmembrane region" description="Helical" evidence="7">
    <location>
        <begin position="77"/>
        <end position="100"/>
    </location>
</feature>
<feature type="transmembrane region" description="Helical" evidence="7">
    <location>
        <begin position="144"/>
        <end position="164"/>
    </location>
</feature>
<evidence type="ECO:0000256" key="7">
    <source>
        <dbReference type="RuleBase" id="RU363032"/>
    </source>
</evidence>
<dbReference type="Proteomes" id="UP001199424">
    <property type="component" value="Unassembled WGS sequence"/>
</dbReference>
<feature type="transmembrane region" description="Helical" evidence="7">
    <location>
        <begin position="263"/>
        <end position="282"/>
    </location>
</feature>
<proteinExistence type="inferred from homology"/>
<evidence type="ECO:0000259" key="8">
    <source>
        <dbReference type="PROSITE" id="PS50928"/>
    </source>
</evidence>
<feature type="transmembrane region" description="Helical" evidence="7">
    <location>
        <begin position="185"/>
        <end position="207"/>
    </location>
</feature>
<dbReference type="PROSITE" id="PS50928">
    <property type="entry name" value="ABC_TM1"/>
    <property type="match status" value="1"/>
</dbReference>
<dbReference type="GO" id="GO:0055085">
    <property type="term" value="P:transmembrane transport"/>
    <property type="evidence" value="ECO:0007669"/>
    <property type="project" value="InterPro"/>
</dbReference>
<keyword evidence="2 7" id="KW-0813">Transport</keyword>
<dbReference type="PANTHER" id="PTHR43744:SF9">
    <property type="entry name" value="POLYGALACTURONAN_RHAMNOGALACTURONAN TRANSPORT SYSTEM PERMEASE PROTEIN YTCP"/>
    <property type="match status" value="1"/>
</dbReference>
<feature type="transmembrane region" description="Helical" evidence="7">
    <location>
        <begin position="112"/>
        <end position="132"/>
    </location>
</feature>
<dbReference type="AlphaFoldDB" id="A0AAE3AGG4"/>
<dbReference type="InterPro" id="IPR035906">
    <property type="entry name" value="MetI-like_sf"/>
</dbReference>
<comment type="subcellular location">
    <subcellularLocation>
        <location evidence="1 7">Cell membrane</location>
        <topology evidence="1 7">Multi-pass membrane protein</topology>
    </subcellularLocation>
</comment>
<evidence type="ECO:0000313" key="9">
    <source>
        <dbReference type="EMBL" id="MCC2135802.1"/>
    </source>
</evidence>